<evidence type="ECO:0000256" key="1">
    <source>
        <dbReference type="ARBA" id="ARBA00008857"/>
    </source>
</evidence>
<dbReference type="PANTHER" id="PTHR30349">
    <property type="entry name" value="PHAGE INTEGRASE-RELATED"/>
    <property type="match status" value="1"/>
</dbReference>
<name>A0A3Q9IGA8_9BACL</name>
<keyword evidence="4" id="KW-0233">DNA recombination</keyword>
<dbReference type="PROSITE" id="PS51898">
    <property type="entry name" value="TYR_RECOMBINASE"/>
    <property type="match status" value="1"/>
</dbReference>
<keyword evidence="2" id="KW-0229">DNA integration</keyword>
<sequence>MASFQKYMTKDGQRWMYKYYGAVDPVTGKKKPSSKRGFMTKKEAQLHAAQTEKEIAEGTFVKEDTTTTFEQVYELWYATNKPSWKPPTRKAVKSKFDAQLLPRFKNAIVKNITKSFCQDVINKMAEEGFKTVDNYKMYANQIFEFAIEKEIIVKNPMDGVKIPIREDQYIVEESEEEEERNYWEKAEIKKFLDIMKKDYPFMDYCMFHLFIYSGARKGELLDLRHSDVDFKNKTLRLKKTLYYDKDNGYMSLTSKTPASRRLISLDDTTLGLLRKLITEENKSKIVHIRQQDNPNKNKFIFSRKNGDPLRLAYPNDKLDEIIRIYSLHHITVHGLRHTHASLLFEAGATIKEVQERLGHSDIRMTMNIYTHVTRTVKELTASRFEKFMESEDEVTELEVVENEQS</sequence>
<organism evidence="6 7">
    <name type="scientific">Paenibacillus lutimineralis</name>
    <dbReference type="NCBI Taxonomy" id="2707005"/>
    <lineage>
        <taxon>Bacteria</taxon>
        <taxon>Bacillati</taxon>
        <taxon>Bacillota</taxon>
        <taxon>Bacilli</taxon>
        <taxon>Bacillales</taxon>
        <taxon>Paenibacillaceae</taxon>
        <taxon>Paenibacillus</taxon>
    </lineage>
</organism>
<dbReference type="AlphaFoldDB" id="A0A3Q9IGA8"/>
<dbReference type="InterPro" id="IPR010998">
    <property type="entry name" value="Integrase_recombinase_N"/>
</dbReference>
<proteinExistence type="inferred from homology"/>
<dbReference type="OrthoDB" id="9803188at2"/>
<dbReference type="Pfam" id="PF14657">
    <property type="entry name" value="Arm-DNA-bind_4"/>
    <property type="match status" value="1"/>
</dbReference>
<comment type="similarity">
    <text evidence="1">Belongs to the 'phage' integrase family.</text>
</comment>
<dbReference type="Gene3D" id="1.10.150.130">
    <property type="match status" value="1"/>
</dbReference>
<evidence type="ECO:0000256" key="3">
    <source>
        <dbReference type="ARBA" id="ARBA00023125"/>
    </source>
</evidence>
<feature type="domain" description="Tyr recombinase" evidence="5">
    <location>
        <begin position="178"/>
        <end position="384"/>
    </location>
</feature>
<dbReference type="Gene3D" id="1.10.443.10">
    <property type="entry name" value="Intergrase catalytic core"/>
    <property type="match status" value="1"/>
</dbReference>
<evidence type="ECO:0000256" key="2">
    <source>
        <dbReference type="ARBA" id="ARBA00022908"/>
    </source>
</evidence>
<dbReference type="InterPro" id="IPR011010">
    <property type="entry name" value="DNA_brk_join_enz"/>
</dbReference>
<dbReference type="KEGG" id="plut:EI981_25330"/>
<dbReference type="GO" id="GO:0015074">
    <property type="term" value="P:DNA integration"/>
    <property type="evidence" value="ECO:0007669"/>
    <property type="project" value="UniProtKB-KW"/>
</dbReference>
<accession>A0A3Q9IGA8</accession>
<dbReference type="RefSeq" id="WP_127002966.1">
    <property type="nucleotide sequence ID" value="NZ_CP034346.1"/>
</dbReference>
<protein>
    <submittedName>
        <fullName evidence="6">Site-specific integrase</fullName>
    </submittedName>
</protein>
<dbReference type="PANTHER" id="PTHR30349:SF64">
    <property type="entry name" value="PROPHAGE INTEGRASE INTD-RELATED"/>
    <property type="match status" value="1"/>
</dbReference>
<keyword evidence="7" id="KW-1185">Reference proteome</keyword>
<dbReference type="InterPro" id="IPR002104">
    <property type="entry name" value="Integrase_catalytic"/>
</dbReference>
<dbReference type="Pfam" id="PF00589">
    <property type="entry name" value="Phage_integrase"/>
    <property type="match status" value="1"/>
</dbReference>
<evidence type="ECO:0000259" key="5">
    <source>
        <dbReference type="PROSITE" id="PS51898"/>
    </source>
</evidence>
<dbReference type="InterPro" id="IPR050090">
    <property type="entry name" value="Tyrosine_recombinase_XerCD"/>
</dbReference>
<dbReference type="InterPro" id="IPR013762">
    <property type="entry name" value="Integrase-like_cat_sf"/>
</dbReference>
<dbReference type="GO" id="GO:0003677">
    <property type="term" value="F:DNA binding"/>
    <property type="evidence" value="ECO:0007669"/>
    <property type="project" value="UniProtKB-KW"/>
</dbReference>
<dbReference type="CDD" id="cd01189">
    <property type="entry name" value="INT_ICEBs1_C_like"/>
    <property type="match status" value="1"/>
</dbReference>
<reference evidence="7" key="1">
    <citation type="submission" date="2018-12" db="EMBL/GenBank/DDBJ databases">
        <title>Complete genome sequence of Paenibacillus sp. MBLB1234.</title>
        <authorList>
            <person name="Nam Y.-D."/>
            <person name="Kang J."/>
            <person name="Chung W.-H."/>
            <person name="Park Y.S."/>
        </authorList>
    </citation>
    <scope>NUCLEOTIDE SEQUENCE [LARGE SCALE GENOMIC DNA]</scope>
    <source>
        <strain evidence="7">MBLB1234</strain>
    </source>
</reference>
<dbReference type="InterPro" id="IPR028259">
    <property type="entry name" value="AP2-like_int_N"/>
</dbReference>
<gene>
    <name evidence="6" type="ORF">EI981_25330</name>
</gene>
<dbReference type="SUPFAM" id="SSF56349">
    <property type="entry name" value="DNA breaking-rejoining enzymes"/>
    <property type="match status" value="1"/>
</dbReference>
<evidence type="ECO:0000313" key="7">
    <source>
        <dbReference type="Proteomes" id="UP000270678"/>
    </source>
</evidence>
<dbReference type="EMBL" id="CP034346">
    <property type="protein sequence ID" value="AZS17417.1"/>
    <property type="molecule type" value="Genomic_DNA"/>
</dbReference>
<dbReference type="InterPro" id="IPR004107">
    <property type="entry name" value="Integrase_SAM-like_N"/>
</dbReference>
<evidence type="ECO:0000256" key="4">
    <source>
        <dbReference type="ARBA" id="ARBA00023172"/>
    </source>
</evidence>
<dbReference type="Pfam" id="PF14659">
    <property type="entry name" value="Phage_int_SAM_3"/>
    <property type="match status" value="1"/>
</dbReference>
<dbReference type="GO" id="GO:0006310">
    <property type="term" value="P:DNA recombination"/>
    <property type="evidence" value="ECO:0007669"/>
    <property type="project" value="UniProtKB-KW"/>
</dbReference>
<dbReference type="Proteomes" id="UP000270678">
    <property type="component" value="Chromosome"/>
</dbReference>
<evidence type="ECO:0000313" key="6">
    <source>
        <dbReference type="EMBL" id="AZS17417.1"/>
    </source>
</evidence>
<keyword evidence="3" id="KW-0238">DNA-binding</keyword>